<reference evidence="1" key="1">
    <citation type="submission" date="2015-04" db="UniProtKB">
        <authorList>
            <consortium name="EnsemblPlants"/>
        </authorList>
    </citation>
    <scope>IDENTIFICATION</scope>
</reference>
<name>A0A0E0LBF4_ORYPU</name>
<sequence length="71" mass="7882">MEDWSHGTKGEDPLLSKLEKMASSMAMAFGKILPQSLATPLAASRPYQMMGNLAGWRCEARMHKVFGILTR</sequence>
<reference evidence="1" key="2">
    <citation type="submission" date="2018-05" db="EMBL/GenBank/DDBJ databases">
        <title>OpunRS2 (Oryza punctata Reference Sequence Version 2).</title>
        <authorList>
            <person name="Zhang J."/>
            <person name="Kudrna D."/>
            <person name="Lee S."/>
            <person name="Talag J."/>
            <person name="Welchert J."/>
            <person name="Wing R.A."/>
        </authorList>
    </citation>
    <scope>NUCLEOTIDE SEQUENCE [LARGE SCALE GENOMIC DNA]</scope>
</reference>
<dbReference type="Proteomes" id="UP000026962">
    <property type="component" value="Chromosome 6"/>
</dbReference>
<dbReference type="EnsemblPlants" id="OPUNC06G13250.1">
    <property type="protein sequence ID" value="OPUNC06G13250.1"/>
    <property type="gene ID" value="OPUNC06G13250"/>
</dbReference>
<dbReference type="AlphaFoldDB" id="A0A0E0LBF4"/>
<dbReference type="HOGENOM" id="CLU_2744393_0_0_1"/>
<protein>
    <submittedName>
        <fullName evidence="1">Uncharacterized protein</fullName>
    </submittedName>
</protein>
<evidence type="ECO:0000313" key="2">
    <source>
        <dbReference type="Proteomes" id="UP000026962"/>
    </source>
</evidence>
<proteinExistence type="predicted"/>
<accession>A0A0E0LBF4</accession>
<keyword evidence="2" id="KW-1185">Reference proteome</keyword>
<organism evidence="1">
    <name type="scientific">Oryza punctata</name>
    <name type="common">Red rice</name>
    <dbReference type="NCBI Taxonomy" id="4537"/>
    <lineage>
        <taxon>Eukaryota</taxon>
        <taxon>Viridiplantae</taxon>
        <taxon>Streptophyta</taxon>
        <taxon>Embryophyta</taxon>
        <taxon>Tracheophyta</taxon>
        <taxon>Spermatophyta</taxon>
        <taxon>Magnoliopsida</taxon>
        <taxon>Liliopsida</taxon>
        <taxon>Poales</taxon>
        <taxon>Poaceae</taxon>
        <taxon>BOP clade</taxon>
        <taxon>Oryzoideae</taxon>
        <taxon>Oryzeae</taxon>
        <taxon>Oryzinae</taxon>
        <taxon>Oryza</taxon>
    </lineage>
</organism>
<evidence type="ECO:0000313" key="1">
    <source>
        <dbReference type="EnsemblPlants" id="OPUNC06G13250.1"/>
    </source>
</evidence>
<dbReference type="Gramene" id="OPUNC06G13250.1">
    <property type="protein sequence ID" value="OPUNC06G13250.1"/>
    <property type="gene ID" value="OPUNC06G13250"/>
</dbReference>